<organism evidence="1">
    <name type="scientific">Talaromyces marneffei PM1</name>
    <dbReference type="NCBI Taxonomy" id="1077442"/>
    <lineage>
        <taxon>Eukaryota</taxon>
        <taxon>Fungi</taxon>
        <taxon>Dikarya</taxon>
        <taxon>Ascomycota</taxon>
        <taxon>Pezizomycotina</taxon>
        <taxon>Eurotiomycetes</taxon>
        <taxon>Eurotiomycetidae</taxon>
        <taxon>Eurotiales</taxon>
        <taxon>Trichocomaceae</taxon>
        <taxon>Talaromyces</taxon>
        <taxon>Talaromyces sect. Talaromyces</taxon>
    </lineage>
</organism>
<dbReference type="AlphaFoldDB" id="A0A093VG99"/>
<dbReference type="HOGENOM" id="CLU_2414789_0_0_1"/>
<name>A0A093VG99_TALMA</name>
<accession>A0A093VG99</accession>
<proteinExistence type="predicted"/>
<dbReference type="EMBL" id="JPOX01000005">
    <property type="protein sequence ID" value="KFX51547.1"/>
    <property type="molecule type" value="Genomic_DNA"/>
</dbReference>
<evidence type="ECO:0000313" key="1">
    <source>
        <dbReference type="EMBL" id="KFX51547.1"/>
    </source>
</evidence>
<protein>
    <submittedName>
        <fullName evidence="1">Uncharacterized protein</fullName>
    </submittedName>
</protein>
<comment type="caution">
    <text evidence="1">The sequence shown here is derived from an EMBL/GenBank/DDBJ whole genome shotgun (WGS) entry which is preliminary data.</text>
</comment>
<sequence length="92" mass="10457">MCCGKCIKELSEDTESSSIAYPNVYPRNKTRIAIDCAIYLKAPMRQFIMAINRPNIVRAICIIYTPFPLPVVSPSFNTFWVDFLEDSPNPIP</sequence>
<reference evidence="1" key="1">
    <citation type="journal article" date="2014" name="PLoS Genet.">
        <title>Signature Gene Expression Reveals Novel Clues to the Molecular Mechanisms of Dimorphic Transition in Penicillium marneffei.</title>
        <authorList>
            <person name="Yang E."/>
            <person name="Wang G."/>
            <person name="Cai J."/>
            <person name="Woo P.C."/>
            <person name="Lau S.K."/>
            <person name="Yuen K.-Y."/>
            <person name="Chow W.-N."/>
            <person name="Lin X."/>
        </authorList>
    </citation>
    <scope>NUCLEOTIDE SEQUENCE [LARGE SCALE GENOMIC DNA]</scope>
    <source>
        <strain evidence="1">PM1</strain>
    </source>
</reference>
<gene>
    <name evidence="1" type="ORF">GQ26_0053040</name>
</gene>